<organism evidence="18 19">
    <name type="scientific">Parascedosporium putredinis</name>
    <dbReference type="NCBI Taxonomy" id="1442378"/>
    <lineage>
        <taxon>Eukaryota</taxon>
        <taxon>Fungi</taxon>
        <taxon>Dikarya</taxon>
        <taxon>Ascomycota</taxon>
        <taxon>Pezizomycotina</taxon>
        <taxon>Sordariomycetes</taxon>
        <taxon>Hypocreomycetidae</taxon>
        <taxon>Microascales</taxon>
        <taxon>Microascaceae</taxon>
        <taxon>Parascedosporium</taxon>
    </lineage>
</organism>
<evidence type="ECO:0000256" key="12">
    <source>
        <dbReference type="ARBA" id="ARBA00023326"/>
    </source>
</evidence>
<evidence type="ECO:0000256" key="8">
    <source>
        <dbReference type="ARBA" id="ARBA00023008"/>
    </source>
</evidence>
<accession>A0A9P1MFH5</accession>
<keyword evidence="7" id="KW-0560">Oxidoreductase</keyword>
<dbReference type="GO" id="GO:0030245">
    <property type="term" value="P:cellulose catabolic process"/>
    <property type="evidence" value="ECO:0007669"/>
    <property type="project" value="UniProtKB-KW"/>
</dbReference>
<dbReference type="GO" id="GO:0046872">
    <property type="term" value="F:metal ion binding"/>
    <property type="evidence" value="ECO:0007669"/>
    <property type="project" value="UniProtKB-KW"/>
</dbReference>
<dbReference type="Proteomes" id="UP000838763">
    <property type="component" value="Unassembled WGS sequence"/>
</dbReference>
<keyword evidence="5 16" id="KW-0732">Signal</keyword>
<dbReference type="Gene3D" id="2.70.50.70">
    <property type="match status" value="1"/>
</dbReference>
<name>A0A9P1MFH5_9PEZI</name>
<dbReference type="AlphaFoldDB" id="A0A9P1MFH5"/>
<evidence type="ECO:0000256" key="1">
    <source>
        <dbReference type="ARBA" id="ARBA00001973"/>
    </source>
</evidence>
<evidence type="ECO:0000259" key="17">
    <source>
        <dbReference type="Pfam" id="PF03443"/>
    </source>
</evidence>
<evidence type="ECO:0000256" key="3">
    <source>
        <dbReference type="ARBA" id="ARBA00022525"/>
    </source>
</evidence>
<dbReference type="InterPro" id="IPR005103">
    <property type="entry name" value="AA9_LPMO"/>
</dbReference>
<evidence type="ECO:0000256" key="11">
    <source>
        <dbReference type="ARBA" id="ARBA00023277"/>
    </source>
</evidence>
<protein>
    <recommendedName>
        <fullName evidence="15">lytic cellulose monooxygenase (C4-dehydrogenating)</fullName>
        <ecNumber evidence="15">1.14.99.56</ecNumber>
    </recommendedName>
</protein>
<feature type="signal peptide" evidence="16">
    <location>
        <begin position="1"/>
        <end position="16"/>
    </location>
</feature>
<gene>
    <name evidence="18" type="ORF">PPNO1_LOCUS8923</name>
</gene>
<keyword evidence="8" id="KW-0186">Copper</keyword>
<keyword evidence="4" id="KW-0479">Metal-binding</keyword>
<feature type="chain" id="PRO_5040321904" description="lytic cellulose monooxygenase (C4-dehydrogenating)" evidence="16">
    <location>
        <begin position="17"/>
        <end position="92"/>
    </location>
</feature>
<evidence type="ECO:0000256" key="13">
    <source>
        <dbReference type="ARBA" id="ARBA00044502"/>
    </source>
</evidence>
<evidence type="ECO:0000256" key="7">
    <source>
        <dbReference type="ARBA" id="ARBA00023002"/>
    </source>
</evidence>
<evidence type="ECO:0000256" key="14">
    <source>
        <dbReference type="ARBA" id="ARBA00045077"/>
    </source>
</evidence>
<evidence type="ECO:0000256" key="5">
    <source>
        <dbReference type="ARBA" id="ARBA00022729"/>
    </source>
</evidence>
<dbReference type="EMBL" id="CALLCH030000019">
    <property type="protein sequence ID" value="CAI4219357.1"/>
    <property type="molecule type" value="Genomic_DNA"/>
</dbReference>
<keyword evidence="10" id="KW-1015">Disulfide bond</keyword>
<keyword evidence="11" id="KW-0119">Carbohydrate metabolism</keyword>
<keyword evidence="9" id="KW-0503">Monooxygenase</keyword>
<dbReference type="PANTHER" id="PTHR33353:SF10">
    <property type="entry name" value="ENDO-BETA-1,4-GLUCANASE D"/>
    <property type="match status" value="1"/>
</dbReference>
<comment type="subcellular location">
    <subcellularLocation>
        <location evidence="2">Secreted</location>
    </subcellularLocation>
</comment>
<dbReference type="GO" id="GO:0004497">
    <property type="term" value="F:monooxygenase activity"/>
    <property type="evidence" value="ECO:0007669"/>
    <property type="project" value="UniProtKB-KW"/>
</dbReference>
<sequence>MKFSIAALFLATAASAHYVFPSISYGGQTTQDWEYVRKADNFQSNGPVTDVKSGAMTCYQATMNAGSTKTMEVKAGSTINFNARSSITHPGP</sequence>
<dbReference type="EC" id="1.14.99.56" evidence="15"/>
<proteinExistence type="inferred from homology"/>
<evidence type="ECO:0000256" key="2">
    <source>
        <dbReference type="ARBA" id="ARBA00004613"/>
    </source>
</evidence>
<dbReference type="GO" id="GO:0005576">
    <property type="term" value="C:extracellular region"/>
    <property type="evidence" value="ECO:0007669"/>
    <property type="project" value="UniProtKB-SubCell"/>
</dbReference>
<comment type="catalytic activity">
    <reaction evidence="14">
        <text>[(1-&gt;4)-beta-D-glucosyl]n+m + reduced acceptor + O2 = 4-dehydro-beta-D-glucosyl-[(1-&gt;4)-beta-D-glucosyl]n-1 + [(1-&gt;4)-beta-D-glucosyl]m + acceptor + H2O.</text>
        <dbReference type="EC" id="1.14.99.56"/>
    </reaction>
</comment>
<keyword evidence="6" id="KW-0136">Cellulose degradation</keyword>
<evidence type="ECO:0000313" key="19">
    <source>
        <dbReference type="Proteomes" id="UP000838763"/>
    </source>
</evidence>
<comment type="similarity">
    <text evidence="13">Belongs to the polysaccharide monooxygenase AA9 family.</text>
</comment>
<keyword evidence="3" id="KW-0964">Secreted</keyword>
<evidence type="ECO:0000256" key="6">
    <source>
        <dbReference type="ARBA" id="ARBA00023001"/>
    </source>
</evidence>
<evidence type="ECO:0000256" key="4">
    <source>
        <dbReference type="ARBA" id="ARBA00022723"/>
    </source>
</evidence>
<keyword evidence="12" id="KW-0624">Polysaccharide degradation</keyword>
<reference evidence="18" key="1">
    <citation type="submission" date="2022-11" db="EMBL/GenBank/DDBJ databases">
        <authorList>
            <person name="Scott C."/>
            <person name="Bruce N."/>
        </authorList>
    </citation>
    <scope>NUCLEOTIDE SEQUENCE</scope>
</reference>
<dbReference type="PANTHER" id="PTHR33353">
    <property type="entry name" value="PUTATIVE (AFU_ORTHOLOGUE AFUA_1G12560)-RELATED"/>
    <property type="match status" value="1"/>
</dbReference>
<keyword evidence="19" id="KW-1185">Reference proteome</keyword>
<evidence type="ECO:0000256" key="9">
    <source>
        <dbReference type="ARBA" id="ARBA00023033"/>
    </source>
</evidence>
<dbReference type="InterPro" id="IPR049892">
    <property type="entry name" value="AA9"/>
</dbReference>
<feature type="domain" description="Auxiliary Activity family 9 catalytic" evidence="17">
    <location>
        <begin position="17"/>
        <end position="92"/>
    </location>
</feature>
<dbReference type="OrthoDB" id="5271017at2759"/>
<evidence type="ECO:0000256" key="15">
    <source>
        <dbReference type="ARBA" id="ARBA00047174"/>
    </source>
</evidence>
<evidence type="ECO:0000313" key="18">
    <source>
        <dbReference type="EMBL" id="CAI4219357.1"/>
    </source>
</evidence>
<dbReference type="Pfam" id="PF03443">
    <property type="entry name" value="AA9"/>
    <property type="match status" value="1"/>
</dbReference>
<comment type="cofactor">
    <cofactor evidence="1">
        <name>Cu(2+)</name>
        <dbReference type="ChEBI" id="CHEBI:29036"/>
    </cofactor>
</comment>
<evidence type="ECO:0000256" key="16">
    <source>
        <dbReference type="SAM" id="SignalP"/>
    </source>
</evidence>
<evidence type="ECO:0000256" key="10">
    <source>
        <dbReference type="ARBA" id="ARBA00023157"/>
    </source>
</evidence>
<comment type="caution">
    <text evidence="18">The sequence shown here is derived from an EMBL/GenBank/DDBJ whole genome shotgun (WGS) entry which is preliminary data.</text>
</comment>